<evidence type="ECO:0000313" key="1">
    <source>
        <dbReference type="EMBL" id="MBJ7597345.1"/>
    </source>
</evidence>
<gene>
    <name evidence="1" type="ORF">JF922_04570</name>
</gene>
<dbReference type="Proteomes" id="UP000612893">
    <property type="component" value="Unassembled WGS sequence"/>
</dbReference>
<organism evidence="1 2">
    <name type="scientific">Candidatus Nephthysia bennettiae</name>
    <dbReference type="NCBI Taxonomy" id="3127016"/>
    <lineage>
        <taxon>Bacteria</taxon>
        <taxon>Bacillati</taxon>
        <taxon>Candidatus Dormiibacterota</taxon>
        <taxon>Candidatus Dormibacteria</taxon>
        <taxon>Candidatus Dormibacterales</taxon>
        <taxon>Candidatus Dormibacteraceae</taxon>
        <taxon>Candidatus Nephthysia</taxon>
    </lineage>
</organism>
<name>A0A934K7W1_9BACT</name>
<proteinExistence type="predicted"/>
<protein>
    <submittedName>
        <fullName evidence="1">Uncharacterized protein</fullName>
    </submittedName>
</protein>
<comment type="caution">
    <text evidence="1">The sequence shown here is derived from an EMBL/GenBank/DDBJ whole genome shotgun (WGS) entry which is preliminary data.</text>
</comment>
<dbReference type="EMBL" id="JAEKNR010000056">
    <property type="protein sequence ID" value="MBJ7597345.1"/>
    <property type="molecule type" value="Genomic_DNA"/>
</dbReference>
<keyword evidence="2" id="KW-1185">Reference proteome</keyword>
<evidence type="ECO:0000313" key="2">
    <source>
        <dbReference type="Proteomes" id="UP000612893"/>
    </source>
</evidence>
<sequence length="259" mass="27968">MRCLPAGWRLNVTLVLERRKYLDALSELLDGRKAAVWAELGEQVTDNVEDWLDSSIPGASESFFCCFNRLFRLAVSGAGTRKVNEHPEADAPLSLGQACLKHVSGFVGLFETKETSRLLFGEVGLIEERKTRPPSIVIVIVLTEQLDRSVGGSLEAMEVTAQCVSAGLQVGKPCLCVWRGFRGRKAEGTAAVVDLIPPGMLPLIFGMAPDLAGVVVLDQEVDTDQPPFALVARCSAPCHRGQSRSTLRSQLAAGDQPVP</sequence>
<dbReference type="AlphaFoldDB" id="A0A934K7W1"/>
<reference evidence="1" key="1">
    <citation type="submission" date="2020-10" db="EMBL/GenBank/DDBJ databases">
        <title>Ca. Dormibacterota MAGs.</title>
        <authorList>
            <person name="Montgomery K."/>
        </authorList>
    </citation>
    <scope>NUCLEOTIDE SEQUENCE [LARGE SCALE GENOMIC DNA]</scope>
    <source>
        <strain evidence="1">SC8812_S17_10</strain>
    </source>
</reference>
<accession>A0A934K7W1</accession>